<dbReference type="Gene3D" id="3.30.300.30">
    <property type="match status" value="1"/>
</dbReference>
<dbReference type="InterPro" id="IPR042099">
    <property type="entry name" value="ANL_N_sf"/>
</dbReference>
<keyword evidence="8" id="KW-1185">Reference proteome</keyword>
<dbReference type="Pfam" id="PF00501">
    <property type="entry name" value="AMP-binding"/>
    <property type="match status" value="1"/>
</dbReference>
<name>A0ABU2LHF7_9ACTN</name>
<dbReference type="InterPro" id="IPR020845">
    <property type="entry name" value="AMP-binding_CS"/>
</dbReference>
<evidence type="ECO:0000259" key="6">
    <source>
        <dbReference type="Pfam" id="PF13193"/>
    </source>
</evidence>
<evidence type="ECO:0000313" key="8">
    <source>
        <dbReference type="Proteomes" id="UP001183420"/>
    </source>
</evidence>
<feature type="domain" description="AMP-binding enzyme C-terminal" evidence="6">
    <location>
        <begin position="404"/>
        <end position="479"/>
    </location>
</feature>
<dbReference type="InterPro" id="IPR045851">
    <property type="entry name" value="AMP-bd_C_sf"/>
</dbReference>
<comment type="caution">
    <text evidence="7">The sequence shown here is derived from an EMBL/GenBank/DDBJ whole genome shotgun (WGS) entry which is preliminary data.</text>
</comment>
<keyword evidence="3" id="KW-0547">Nucleotide-binding</keyword>
<dbReference type="RefSeq" id="WP_311594723.1">
    <property type="nucleotide sequence ID" value="NZ_JAVREM010000001.1"/>
</dbReference>
<dbReference type="Pfam" id="PF13193">
    <property type="entry name" value="AMP-binding_C"/>
    <property type="match status" value="1"/>
</dbReference>
<proteinExistence type="inferred from homology"/>
<dbReference type="SUPFAM" id="SSF56801">
    <property type="entry name" value="Acetyl-CoA synthetase-like"/>
    <property type="match status" value="1"/>
</dbReference>
<sequence length="512" mass="54092">MESLAATVPELVEEAAGRFGERPFLRLGGVTRDYAETRTAVAGMAGALAARGCRPGDRVAALMSNRIELVDLILGCAWLGAVAVPLNTGLVGGSLRHALDVAEPSFLYGEAPLVARAHAAGYRGPTWLVGAADAPRAGAAEAVAPAPARPEDTAAVLFTSGTTGPSKGVRCPQAQFVWWGRGVGEALCLTADDVLYSCLPLFHTNAINMLAQAMTVGASCVLDERFSASRYWSRVAEAEATVGYLLGAMVPMLLAQPPGPGDRAHRVRRGLSPATPGPAWGPFRERFGVTLVDGFGSTETNLVIGSTPRDARPGLMGTVRPGFDARVVDEALAPVPDGTAGELVVRSHREHAFSTGYLGGPPEPSDSWRRTGDRVVREPDGWFRFVDRIKDVIRRRGENVSSHEVESALRTHPAVVEAAAFPVPSELAEDEVMVVVVPRPGAVLDPADLAQHCALELPGFAVPRYVEVVPALPLTETGKVRKAVLRQRGVTADTWDRAAAASVTSGRRPPGP</sequence>
<protein>
    <submittedName>
        <fullName evidence="7">AMP-binding protein</fullName>
    </submittedName>
</protein>
<dbReference type="PROSITE" id="PS00455">
    <property type="entry name" value="AMP_BINDING"/>
    <property type="match status" value="1"/>
</dbReference>
<keyword evidence="4" id="KW-0067">ATP-binding</keyword>
<dbReference type="PANTHER" id="PTHR43107">
    <property type="entry name" value="LONG-CHAIN FATTY ACID TRANSPORT PROTEIN"/>
    <property type="match status" value="1"/>
</dbReference>
<gene>
    <name evidence="7" type="ORF">RNC47_01445</name>
</gene>
<dbReference type="Proteomes" id="UP001183420">
    <property type="component" value="Unassembled WGS sequence"/>
</dbReference>
<keyword evidence="2" id="KW-0436">Ligase</keyword>
<reference evidence="8" key="1">
    <citation type="submission" date="2023-07" db="EMBL/GenBank/DDBJ databases">
        <title>30 novel species of actinomycetes from the DSMZ collection.</title>
        <authorList>
            <person name="Nouioui I."/>
        </authorList>
    </citation>
    <scope>NUCLEOTIDE SEQUENCE [LARGE SCALE GENOMIC DNA]</scope>
    <source>
        <strain evidence="8">DSM 44918</strain>
    </source>
</reference>
<evidence type="ECO:0000256" key="3">
    <source>
        <dbReference type="ARBA" id="ARBA00022741"/>
    </source>
</evidence>
<dbReference type="Gene3D" id="3.40.50.12780">
    <property type="entry name" value="N-terminal domain of ligase-like"/>
    <property type="match status" value="1"/>
</dbReference>
<evidence type="ECO:0000256" key="1">
    <source>
        <dbReference type="ARBA" id="ARBA00006432"/>
    </source>
</evidence>
<organism evidence="7 8">
    <name type="scientific">Streptomyces millisiae</name>
    <dbReference type="NCBI Taxonomy" id="3075542"/>
    <lineage>
        <taxon>Bacteria</taxon>
        <taxon>Bacillati</taxon>
        <taxon>Actinomycetota</taxon>
        <taxon>Actinomycetes</taxon>
        <taxon>Kitasatosporales</taxon>
        <taxon>Streptomycetaceae</taxon>
        <taxon>Streptomyces</taxon>
    </lineage>
</organism>
<comment type="similarity">
    <text evidence="1">Belongs to the ATP-dependent AMP-binding enzyme family.</text>
</comment>
<dbReference type="InterPro" id="IPR025110">
    <property type="entry name" value="AMP-bd_C"/>
</dbReference>
<dbReference type="EMBL" id="JAVREM010000001">
    <property type="protein sequence ID" value="MDT0316997.1"/>
    <property type="molecule type" value="Genomic_DNA"/>
</dbReference>
<dbReference type="InterPro" id="IPR000873">
    <property type="entry name" value="AMP-dep_synth/lig_dom"/>
</dbReference>
<accession>A0ABU2LHF7</accession>
<evidence type="ECO:0000313" key="7">
    <source>
        <dbReference type="EMBL" id="MDT0316997.1"/>
    </source>
</evidence>
<dbReference type="PANTHER" id="PTHR43107:SF15">
    <property type="entry name" value="FATTY ACID TRANSPORT PROTEIN 3, ISOFORM A"/>
    <property type="match status" value="1"/>
</dbReference>
<evidence type="ECO:0000256" key="4">
    <source>
        <dbReference type="ARBA" id="ARBA00022840"/>
    </source>
</evidence>
<evidence type="ECO:0000256" key="2">
    <source>
        <dbReference type="ARBA" id="ARBA00022598"/>
    </source>
</evidence>
<feature type="domain" description="AMP-dependent synthetase/ligase" evidence="5">
    <location>
        <begin position="13"/>
        <end position="348"/>
    </location>
</feature>
<evidence type="ECO:0000259" key="5">
    <source>
        <dbReference type="Pfam" id="PF00501"/>
    </source>
</evidence>